<accession>A0A6P9ECK5</accession>
<dbReference type="PANTHER" id="PTHR11439">
    <property type="entry name" value="GAG-POL-RELATED RETROTRANSPOSON"/>
    <property type="match status" value="1"/>
</dbReference>
<name>A0A6P9ECK5_JUGRE</name>
<dbReference type="GeneID" id="109017798"/>
<keyword evidence="3" id="KW-1185">Reference proteome</keyword>
<dbReference type="InterPro" id="IPR043502">
    <property type="entry name" value="DNA/RNA_pol_sf"/>
</dbReference>
<dbReference type="Proteomes" id="UP000235220">
    <property type="component" value="Chromosome 5"/>
</dbReference>
<dbReference type="InParanoid" id="A0A6P9ECK5"/>
<sequence>MTTVRTLLSIAAIKNWHLHQLDVNNAFLHGDLNEEVYMQLPPGYSSPTDPRVCKLKKSLYGLKQASRQWFSKLSSSLLQFGFIQGKSDSSLFIKHNSNSFIALLIYVDDVILASNNLADIVNVKRFLHDSFTIKDLGELKYFLGIEVARSTKGITLCQRKYALDILQDSGFSGCKPVAFPMESTLKLSANDSSPPLTDPAQYRRLVGRLLYLTITRPDLSYSVQALSQFMANPSSNHLHAAERVLRYIKATPGQGIFLSAHSPLHLKAYSDSDSGGCIDTRKSITGFTVFLGDSLISWKSKKQPTVSRSSAESEYRALASTTCELQWLIYLLADLKVPHPQAILLYTDSKPASDIASNPVQHERTKHIQLDCHLVREKLQEGEISVNRRSRSSRRHKPARAPPW</sequence>
<dbReference type="OrthoDB" id="414945at2759"/>
<feature type="compositionally biased region" description="Basic residues" evidence="1">
    <location>
        <begin position="388"/>
        <end position="404"/>
    </location>
</feature>
<dbReference type="KEGG" id="jre:109017798"/>
<feature type="domain" description="Reverse transcriptase Ty1/copia-type" evidence="2">
    <location>
        <begin position="3"/>
        <end position="182"/>
    </location>
</feature>
<evidence type="ECO:0000313" key="4">
    <source>
        <dbReference type="RefSeq" id="XP_035545945.1"/>
    </source>
</evidence>
<dbReference type="AlphaFoldDB" id="A0A6P9ECK5"/>
<evidence type="ECO:0000259" key="2">
    <source>
        <dbReference type="Pfam" id="PF07727"/>
    </source>
</evidence>
<dbReference type="Pfam" id="PF07727">
    <property type="entry name" value="RVT_2"/>
    <property type="match status" value="1"/>
</dbReference>
<reference evidence="4" key="1">
    <citation type="submission" date="2025-08" db="UniProtKB">
        <authorList>
            <consortium name="RefSeq"/>
        </authorList>
    </citation>
    <scope>IDENTIFICATION</scope>
    <source>
        <tissue evidence="4">Leaves</tissue>
    </source>
</reference>
<feature type="region of interest" description="Disordered" evidence="1">
    <location>
        <begin position="385"/>
        <end position="404"/>
    </location>
</feature>
<dbReference type="RefSeq" id="XP_035545945.1">
    <property type="nucleotide sequence ID" value="XM_035690052.1"/>
</dbReference>
<dbReference type="InterPro" id="IPR013103">
    <property type="entry name" value="RVT_2"/>
</dbReference>
<evidence type="ECO:0000313" key="3">
    <source>
        <dbReference type="Proteomes" id="UP000235220"/>
    </source>
</evidence>
<organism evidence="3 4">
    <name type="scientific">Juglans regia</name>
    <name type="common">English walnut</name>
    <dbReference type="NCBI Taxonomy" id="51240"/>
    <lineage>
        <taxon>Eukaryota</taxon>
        <taxon>Viridiplantae</taxon>
        <taxon>Streptophyta</taxon>
        <taxon>Embryophyta</taxon>
        <taxon>Tracheophyta</taxon>
        <taxon>Spermatophyta</taxon>
        <taxon>Magnoliopsida</taxon>
        <taxon>eudicotyledons</taxon>
        <taxon>Gunneridae</taxon>
        <taxon>Pentapetalae</taxon>
        <taxon>rosids</taxon>
        <taxon>fabids</taxon>
        <taxon>Fagales</taxon>
        <taxon>Juglandaceae</taxon>
        <taxon>Juglans</taxon>
    </lineage>
</organism>
<gene>
    <name evidence="4" type="primary">LOC109017798</name>
</gene>
<protein>
    <submittedName>
        <fullName evidence="4">Uncharacterized mitochondrial protein AtMg00810-like</fullName>
    </submittedName>
</protein>
<dbReference type="PANTHER" id="PTHR11439:SF463">
    <property type="entry name" value="REVERSE TRANSCRIPTASE TY1_COPIA-TYPE DOMAIN-CONTAINING PROTEIN"/>
    <property type="match status" value="1"/>
</dbReference>
<evidence type="ECO:0000256" key="1">
    <source>
        <dbReference type="SAM" id="MobiDB-lite"/>
    </source>
</evidence>
<dbReference type="SUPFAM" id="SSF56672">
    <property type="entry name" value="DNA/RNA polymerases"/>
    <property type="match status" value="1"/>
</dbReference>
<dbReference type="CDD" id="cd09272">
    <property type="entry name" value="RNase_HI_RT_Ty1"/>
    <property type="match status" value="1"/>
</dbReference>
<proteinExistence type="predicted"/>